<evidence type="ECO:0000256" key="1">
    <source>
        <dbReference type="SAM" id="MobiDB-lite"/>
    </source>
</evidence>
<keyword evidence="3" id="KW-1185">Reference proteome</keyword>
<sequence length="95" mass="10688">MSGAGSCLHESSKLTGAPQKLRPSTQFTHTSTISTLEVFILTLEPEQRVEFRPAMPTWAAQVPQERVRLGEDIIKRRQRTRIEETSKEPDVQAIG</sequence>
<evidence type="ECO:0000313" key="3">
    <source>
        <dbReference type="Proteomes" id="UP001383192"/>
    </source>
</evidence>
<name>A0AAW0C1Y2_9AGAR</name>
<gene>
    <name evidence="2" type="ORF">VNI00_012917</name>
</gene>
<evidence type="ECO:0000313" key="2">
    <source>
        <dbReference type="EMBL" id="KAK7032652.1"/>
    </source>
</evidence>
<protein>
    <submittedName>
        <fullName evidence="2">Uncharacterized protein</fullName>
    </submittedName>
</protein>
<reference evidence="2 3" key="1">
    <citation type="submission" date="2024-01" db="EMBL/GenBank/DDBJ databases">
        <title>A draft genome for a cacao thread blight-causing isolate of Paramarasmius palmivorus.</title>
        <authorList>
            <person name="Baruah I.K."/>
            <person name="Bukari Y."/>
            <person name="Amoako-Attah I."/>
            <person name="Meinhardt L.W."/>
            <person name="Bailey B.A."/>
            <person name="Cohen S.P."/>
        </authorList>
    </citation>
    <scope>NUCLEOTIDE SEQUENCE [LARGE SCALE GENOMIC DNA]</scope>
    <source>
        <strain evidence="2 3">GH-12</strain>
    </source>
</reference>
<comment type="caution">
    <text evidence="2">The sequence shown here is derived from an EMBL/GenBank/DDBJ whole genome shotgun (WGS) entry which is preliminary data.</text>
</comment>
<dbReference type="AlphaFoldDB" id="A0AAW0C1Y2"/>
<accession>A0AAW0C1Y2</accession>
<organism evidence="2 3">
    <name type="scientific">Paramarasmius palmivorus</name>
    <dbReference type="NCBI Taxonomy" id="297713"/>
    <lineage>
        <taxon>Eukaryota</taxon>
        <taxon>Fungi</taxon>
        <taxon>Dikarya</taxon>
        <taxon>Basidiomycota</taxon>
        <taxon>Agaricomycotina</taxon>
        <taxon>Agaricomycetes</taxon>
        <taxon>Agaricomycetidae</taxon>
        <taxon>Agaricales</taxon>
        <taxon>Marasmiineae</taxon>
        <taxon>Marasmiaceae</taxon>
        <taxon>Paramarasmius</taxon>
    </lineage>
</organism>
<dbReference type="Proteomes" id="UP001383192">
    <property type="component" value="Unassembled WGS sequence"/>
</dbReference>
<proteinExistence type="predicted"/>
<feature type="region of interest" description="Disordered" evidence="1">
    <location>
        <begin position="1"/>
        <end position="28"/>
    </location>
</feature>
<dbReference type="EMBL" id="JAYKXP010000062">
    <property type="protein sequence ID" value="KAK7032652.1"/>
    <property type="molecule type" value="Genomic_DNA"/>
</dbReference>